<comment type="function">
    <text evidence="8">Arginine methyltransferase involved in the assembly or stability of mitochondrial NADH:ubiquinone oxidoreductase complex (complex I). Acts by mediating symmetric dimethylation of 'Arg-118' of NDUFS2 after it assembles into the complex I, stabilizing the early intermediate complex.</text>
</comment>
<evidence type="ECO:0000256" key="6">
    <source>
        <dbReference type="ARBA" id="ARBA00023128"/>
    </source>
</evidence>
<feature type="region of interest" description="Disordered" evidence="10">
    <location>
        <begin position="1"/>
        <end position="38"/>
    </location>
</feature>
<dbReference type="AlphaFoldDB" id="A0A7R9JZI8"/>
<evidence type="ECO:0000256" key="10">
    <source>
        <dbReference type="SAM" id="MobiDB-lite"/>
    </source>
</evidence>
<dbReference type="GO" id="GO:0032981">
    <property type="term" value="P:mitochondrial respiratory chain complex I assembly"/>
    <property type="evidence" value="ECO:0007669"/>
    <property type="project" value="TreeGrafter"/>
</dbReference>
<keyword evidence="5" id="KW-0809">Transit peptide</keyword>
<feature type="compositionally biased region" description="Polar residues" evidence="10">
    <location>
        <begin position="1"/>
        <end position="24"/>
    </location>
</feature>
<dbReference type="InterPro" id="IPR029063">
    <property type="entry name" value="SAM-dependent_MTases_sf"/>
</dbReference>
<dbReference type="GO" id="GO:0032259">
    <property type="term" value="P:methylation"/>
    <property type="evidence" value="ECO:0007669"/>
    <property type="project" value="UniProtKB-KW"/>
</dbReference>
<name>A0A7R9JZI8_TIMGE</name>
<evidence type="ECO:0000313" key="11">
    <source>
        <dbReference type="EMBL" id="CAD7594573.1"/>
    </source>
</evidence>
<comment type="similarity">
    <text evidence="2 9">Belongs to the NDUFAF7 family.</text>
</comment>
<dbReference type="GO" id="GO:0035243">
    <property type="term" value="F:protein-arginine omega-N symmetric methyltransferase activity"/>
    <property type="evidence" value="ECO:0007669"/>
    <property type="project" value="UniProtKB-EC"/>
</dbReference>
<keyword evidence="6 9" id="KW-0496">Mitochondrion</keyword>
<gene>
    <name evidence="11" type="ORF">TGEB3V08_LOCUS5713</name>
</gene>
<proteinExistence type="inferred from homology"/>
<protein>
    <recommendedName>
        <fullName evidence="9">Protein arginine methyltransferase NDUFAF7</fullName>
        <ecNumber evidence="9">2.1.1.320</ecNumber>
    </recommendedName>
</protein>
<comment type="subcellular location">
    <subcellularLocation>
        <location evidence="1 9">Mitochondrion</location>
    </subcellularLocation>
</comment>
<dbReference type="InterPro" id="IPR003788">
    <property type="entry name" value="NDUFAF7"/>
</dbReference>
<evidence type="ECO:0000256" key="7">
    <source>
        <dbReference type="ARBA" id="ARBA00048612"/>
    </source>
</evidence>
<evidence type="ECO:0000256" key="2">
    <source>
        <dbReference type="ARBA" id="ARBA00005891"/>
    </source>
</evidence>
<dbReference type="PANTHER" id="PTHR12049">
    <property type="entry name" value="PROTEIN ARGININE METHYLTRANSFERASE NDUFAF7, MITOCHONDRIAL"/>
    <property type="match status" value="1"/>
</dbReference>
<dbReference type="Pfam" id="PF02636">
    <property type="entry name" value="Methyltransf_28"/>
    <property type="match status" value="1"/>
</dbReference>
<accession>A0A7R9JZI8</accession>
<dbReference type="FunFam" id="3.40.50.12710:FF:000001">
    <property type="entry name" value="Protein arginine methyltransferase NDUFAF7"/>
    <property type="match status" value="1"/>
</dbReference>
<evidence type="ECO:0000256" key="8">
    <source>
        <dbReference type="ARBA" id="ARBA00054758"/>
    </source>
</evidence>
<dbReference type="PANTHER" id="PTHR12049:SF7">
    <property type="entry name" value="PROTEIN ARGININE METHYLTRANSFERASE NDUFAF7, MITOCHONDRIAL"/>
    <property type="match status" value="1"/>
</dbReference>
<evidence type="ECO:0000256" key="9">
    <source>
        <dbReference type="RuleBase" id="RU364114"/>
    </source>
</evidence>
<dbReference type="EMBL" id="OE841176">
    <property type="protein sequence ID" value="CAD7594573.1"/>
    <property type="molecule type" value="Genomic_DNA"/>
</dbReference>
<evidence type="ECO:0000256" key="4">
    <source>
        <dbReference type="ARBA" id="ARBA00022679"/>
    </source>
</evidence>
<evidence type="ECO:0000256" key="3">
    <source>
        <dbReference type="ARBA" id="ARBA00022603"/>
    </source>
</evidence>
<keyword evidence="4 9" id="KW-0808">Transferase</keyword>
<dbReference type="EC" id="2.1.1.320" evidence="9"/>
<sequence length="479" mass="53879">MAENRSQCSSRRNDNTKTIASQTPQPTPREQGMAGSLPYPCLPRPREDCIGIVCDYSDISTLDHVIANAAIKGKSQVYRNCIGLSRSIGHSQEPFFLTKYLKTKMKATGPITVADYMREVLTNPVTGYYMHRDVIGDKGDFITSPEVGQLFGEMVAIWLFSEWQKVGSPNPLQLVELGPGRGSLSEDLLRVFAKFGAANLVSLHLVELSPHLGRLQAQRLCGDTTKENEPNSVENHYRSGTSLHGTPVFWYHRLQDVPQYFSCVVANEFFDALPVHKFQKTEAGWREILIDIDPNDENKFKYVISRGETLASRLFIKKTECRNHLEVSPESAVIIQHIVDRLEEDGGIALLADYGHNGTNTDTFRAFKRHQLWDPLAEPGTADLTADVDFSCLKDAAGDRVVTFGPVSQREFLINMGIEVRLEMLLKSCKPELKDRLVTGYHLMVDKEKMGDRFKFFALFPSVLKEHLKKFPVAGFHNA</sequence>
<dbReference type="Gene3D" id="3.40.50.12710">
    <property type="match status" value="1"/>
</dbReference>
<reference evidence="11" key="1">
    <citation type="submission" date="2020-11" db="EMBL/GenBank/DDBJ databases">
        <authorList>
            <person name="Tran Van P."/>
        </authorList>
    </citation>
    <scope>NUCLEOTIDE SEQUENCE</scope>
</reference>
<dbReference type="SUPFAM" id="SSF53335">
    <property type="entry name" value="S-adenosyl-L-methionine-dependent methyltransferases"/>
    <property type="match status" value="1"/>
</dbReference>
<dbReference type="InterPro" id="IPR038375">
    <property type="entry name" value="NDUFAF7_sf"/>
</dbReference>
<evidence type="ECO:0000256" key="1">
    <source>
        <dbReference type="ARBA" id="ARBA00004173"/>
    </source>
</evidence>
<keyword evidence="3 9" id="KW-0489">Methyltransferase</keyword>
<comment type="catalytic activity">
    <reaction evidence="7 9">
        <text>L-arginyl-[protein] + 2 S-adenosyl-L-methionine = N(omega),N(omega)'-dimethyl-L-arginyl-[protein] + 2 S-adenosyl-L-homocysteine + 2 H(+)</text>
        <dbReference type="Rhea" id="RHEA:48108"/>
        <dbReference type="Rhea" id="RHEA-COMP:10532"/>
        <dbReference type="Rhea" id="RHEA-COMP:11992"/>
        <dbReference type="ChEBI" id="CHEBI:15378"/>
        <dbReference type="ChEBI" id="CHEBI:29965"/>
        <dbReference type="ChEBI" id="CHEBI:57856"/>
        <dbReference type="ChEBI" id="CHEBI:59789"/>
        <dbReference type="ChEBI" id="CHEBI:88221"/>
        <dbReference type="EC" id="2.1.1.320"/>
    </reaction>
</comment>
<evidence type="ECO:0000256" key="5">
    <source>
        <dbReference type="ARBA" id="ARBA00022946"/>
    </source>
</evidence>
<organism evidence="11">
    <name type="scientific">Timema genevievae</name>
    <name type="common">Walking stick</name>
    <dbReference type="NCBI Taxonomy" id="629358"/>
    <lineage>
        <taxon>Eukaryota</taxon>
        <taxon>Metazoa</taxon>
        <taxon>Ecdysozoa</taxon>
        <taxon>Arthropoda</taxon>
        <taxon>Hexapoda</taxon>
        <taxon>Insecta</taxon>
        <taxon>Pterygota</taxon>
        <taxon>Neoptera</taxon>
        <taxon>Polyneoptera</taxon>
        <taxon>Phasmatodea</taxon>
        <taxon>Timematodea</taxon>
        <taxon>Timematoidea</taxon>
        <taxon>Timematidae</taxon>
        <taxon>Timema</taxon>
    </lineage>
</organism>
<dbReference type="GO" id="GO:0005739">
    <property type="term" value="C:mitochondrion"/>
    <property type="evidence" value="ECO:0007669"/>
    <property type="project" value="UniProtKB-SubCell"/>
</dbReference>